<dbReference type="Gene3D" id="4.10.240.10">
    <property type="entry name" value="Zn(2)-C6 fungal-type DNA-binding domain"/>
    <property type="match status" value="1"/>
</dbReference>
<reference evidence="8" key="1">
    <citation type="submission" date="2020-04" db="EMBL/GenBank/DDBJ databases">
        <title>Genome Assembly and Annotation of Botryosphaeria dothidea sdau 11-99, a Latent Pathogen of Apple Fruit Ring Rot in China.</title>
        <authorList>
            <person name="Yu C."/>
            <person name="Diao Y."/>
            <person name="Lu Q."/>
            <person name="Zhao J."/>
            <person name="Cui S."/>
            <person name="Peng C."/>
            <person name="He B."/>
            <person name="Liu H."/>
        </authorList>
    </citation>
    <scope>NUCLEOTIDE SEQUENCE [LARGE SCALE GENOMIC DNA]</scope>
    <source>
        <strain evidence="8">Sdau11-99</strain>
    </source>
</reference>
<dbReference type="InterPro" id="IPR002347">
    <property type="entry name" value="SDR_fam"/>
</dbReference>
<dbReference type="PRINTS" id="PR00081">
    <property type="entry name" value="GDHRDH"/>
</dbReference>
<dbReference type="GO" id="GO:0019301">
    <property type="term" value="P:rhamnose catabolic process"/>
    <property type="evidence" value="ECO:0007669"/>
    <property type="project" value="UniProtKB-ARBA"/>
</dbReference>
<evidence type="ECO:0000256" key="6">
    <source>
        <dbReference type="SAM" id="MobiDB-lite"/>
    </source>
</evidence>
<dbReference type="GO" id="GO:0000981">
    <property type="term" value="F:DNA-binding transcription factor activity, RNA polymerase II-specific"/>
    <property type="evidence" value="ECO:0007669"/>
    <property type="project" value="InterPro"/>
</dbReference>
<dbReference type="FunFam" id="3.40.50.720:FF:000417">
    <property type="entry name" value="Glucose 1-dehydrogenase, putative"/>
    <property type="match status" value="1"/>
</dbReference>
<dbReference type="CDD" id="cd05233">
    <property type="entry name" value="SDR_c"/>
    <property type="match status" value="1"/>
</dbReference>
<evidence type="ECO:0000256" key="2">
    <source>
        <dbReference type="ARBA" id="ARBA00022857"/>
    </source>
</evidence>
<protein>
    <submittedName>
        <fullName evidence="8">Zn 2cys6 transcription factor</fullName>
    </submittedName>
</protein>
<comment type="caution">
    <text evidence="8">The sequence shown here is derived from an EMBL/GenBank/DDBJ whole genome shotgun (WGS) entry which is preliminary data.</text>
</comment>
<dbReference type="GO" id="GO:0048038">
    <property type="term" value="F:quinone binding"/>
    <property type="evidence" value="ECO:0007669"/>
    <property type="project" value="TreeGrafter"/>
</dbReference>
<dbReference type="CDD" id="cd12148">
    <property type="entry name" value="fungal_TF_MHR"/>
    <property type="match status" value="1"/>
</dbReference>
<dbReference type="SMART" id="SM00066">
    <property type="entry name" value="GAL4"/>
    <property type="match status" value="1"/>
</dbReference>
<dbReference type="InterPro" id="IPR021858">
    <property type="entry name" value="Fun_TF"/>
</dbReference>
<feature type="region of interest" description="Disordered" evidence="6">
    <location>
        <begin position="374"/>
        <end position="403"/>
    </location>
</feature>
<dbReference type="SUPFAM" id="SSF57701">
    <property type="entry name" value="Zn2/Cys6 DNA-binding domain"/>
    <property type="match status" value="1"/>
</dbReference>
<dbReference type="InterPro" id="IPR036291">
    <property type="entry name" value="NAD(P)-bd_dom_sf"/>
</dbReference>
<dbReference type="InterPro" id="IPR036864">
    <property type="entry name" value="Zn2-C6_fun-type_DNA-bd_sf"/>
</dbReference>
<dbReference type="Pfam" id="PF13561">
    <property type="entry name" value="adh_short_C2"/>
    <property type="match status" value="1"/>
</dbReference>
<dbReference type="Pfam" id="PF11951">
    <property type="entry name" value="Fungal_trans_2"/>
    <property type="match status" value="1"/>
</dbReference>
<keyword evidence="2" id="KW-0521">NADP</keyword>
<dbReference type="GO" id="GO:0016616">
    <property type="term" value="F:oxidoreductase activity, acting on the CH-OH group of donors, NAD or NADP as acceptor"/>
    <property type="evidence" value="ECO:0007669"/>
    <property type="project" value="TreeGrafter"/>
</dbReference>
<dbReference type="InterPro" id="IPR001138">
    <property type="entry name" value="Zn2Cys6_DnaBD"/>
</dbReference>
<accession>A0A8H4J2D2</accession>
<comment type="similarity">
    <text evidence="1">Belongs to the short-chain dehydrogenases/reductases (SDR) family.</text>
</comment>
<gene>
    <name evidence="8" type="ORF">GTA08_BOTSDO13501</name>
</gene>
<name>A0A8H4J2D2_9PEZI</name>
<sequence>MVLPACGLLRGKTAIITGGVTGIGRAITLEYVRQGCNVAVNHLGLQRDEELRQGLHAEAQKLKAGELVDLAGDISKPRTSQELVSKAVAKWGKLDICVANAGVFKPANFLEIEEKVYRQSMSVNIDGTFNTCQAAARQMVSQGHGGSIIATSSVSALVGGGMQVHYTPTKAAVLSMMQSMAVALGKHRIRCNALLPGTTDTQLADHELKDAAKVKYLEKRIPLGRVGRPEEMAGPAVFLASEDFSSFVNGSGLLADGGISKPATNALHVDSGMTIGCFVDSERGRNRSRLREGVARRVVPPHRVPAPNITTLHPTIMPTAESRNARRARTRKPRGRGLRTRTGCITCRKRHLKCDEATPLCGPCLKSGHTCEYAETTKTRPRSQSRPTTTEPEQPQPPSAETTCLDTVLPTYTQPSPDDAANAFTTATFGDSPGSSVSSARPAIGTATAGWFELLLDDAALDFDFYPFSQSDLVQSSELAAQRIPVLSPAQQSSIAEHCQWQCSERIRLSPNECLLFENFVRRVGRWLDLFDPEDHFSSLVPRLAMQNIGLMNAILALSSRHISLNPGIAPDISHDRADALKYYYETLHYLHKAMQYDSFKTSLELLATTLIVSTYEMLDGSRQDWERHLQGVFWIQRSQVIHGDSGGLKQANWWAWLCQDVWAAFRERRKVFTFWKHPRTFDQLNEHELACRSIFVFSKAVNFCSKEETEADVNNVQARLTKAEMLMRMLDEWQSLLTIRFSPLPISTASNSEVFPPIWIHPSPFGKATRALECFFR</sequence>
<evidence type="ECO:0000256" key="3">
    <source>
        <dbReference type="ARBA" id="ARBA00023002"/>
    </source>
</evidence>
<dbReference type="Gene3D" id="3.40.50.720">
    <property type="entry name" value="NAD(P)-binding Rossmann-like Domain"/>
    <property type="match status" value="1"/>
</dbReference>
<keyword evidence="9" id="KW-1185">Reference proteome</keyword>
<dbReference type="PROSITE" id="PS50048">
    <property type="entry name" value="ZN2_CY6_FUNGAL_2"/>
    <property type="match status" value="1"/>
</dbReference>
<evidence type="ECO:0000256" key="1">
    <source>
        <dbReference type="ARBA" id="ARBA00006484"/>
    </source>
</evidence>
<dbReference type="PRINTS" id="PR00080">
    <property type="entry name" value="SDRFAMILY"/>
</dbReference>
<evidence type="ECO:0000259" key="7">
    <source>
        <dbReference type="PROSITE" id="PS50048"/>
    </source>
</evidence>
<dbReference type="GO" id="GO:0008270">
    <property type="term" value="F:zinc ion binding"/>
    <property type="evidence" value="ECO:0007669"/>
    <property type="project" value="InterPro"/>
</dbReference>
<evidence type="ECO:0000313" key="9">
    <source>
        <dbReference type="Proteomes" id="UP000572817"/>
    </source>
</evidence>
<dbReference type="EMBL" id="WWBZ02000012">
    <property type="protein sequence ID" value="KAF4310868.1"/>
    <property type="molecule type" value="Genomic_DNA"/>
</dbReference>
<feature type="compositionally biased region" description="Low complexity" evidence="6">
    <location>
        <begin position="382"/>
        <end position="403"/>
    </location>
</feature>
<dbReference type="PROSITE" id="PS00463">
    <property type="entry name" value="ZN2_CY6_FUNGAL_1"/>
    <property type="match status" value="1"/>
</dbReference>
<keyword evidence="5" id="KW-0684">Rhamnose metabolism</keyword>
<dbReference type="Pfam" id="PF00172">
    <property type="entry name" value="Zn_clus"/>
    <property type="match status" value="1"/>
</dbReference>
<keyword evidence="4" id="KW-0539">Nucleus</keyword>
<dbReference type="GO" id="GO:0006633">
    <property type="term" value="P:fatty acid biosynthetic process"/>
    <property type="evidence" value="ECO:0007669"/>
    <property type="project" value="TreeGrafter"/>
</dbReference>
<evidence type="ECO:0000256" key="5">
    <source>
        <dbReference type="ARBA" id="ARBA00023308"/>
    </source>
</evidence>
<dbReference type="OrthoDB" id="5319341at2759"/>
<organism evidence="8 9">
    <name type="scientific">Botryosphaeria dothidea</name>
    <dbReference type="NCBI Taxonomy" id="55169"/>
    <lineage>
        <taxon>Eukaryota</taxon>
        <taxon>Fungi</taxon>
        <taxon>Dikarya</taxon>
        <taxon>Ascomycota</taxon>
        <taxon>Pezizomycotina</taxon>
        <taxon>Dothideomycetes</taxon>
        <taxon>Dothideomycetes incertae sedis</taxon>
        <taxon>Botryosphaeriales</taxon>
        <taxon>Botryosphaeriaceae</taxon>
        <taxon>Botryosphaeria</taxon>
    </lineage>
</organism>
<dbReference type="PANTHER" id="PTHR42760">
    <property type="entry name" value="SHORT-CHAIN DEHYDROGENASES/REDUCTASES FAMILY MEMBER"/>
    <property type="match status" value="1"/>
</dbReference>
<proteinExistence type="inferred from homology"/>
<dbReference type="SUPFAM" id="SSF51735">
    <property type="entry name" value="NAD(P)-binding Rossmann-fold domains"/>
    <property type="match status" value="1"/>
</dbReference>
<dbReference type="CDD" id="cd00067">
    <property type="entry name" value="GAL4"/>
    <property type="match status" value="1"/>
</dbReference>
<dbReference type="AlphaFoldDB" id="A0A8H4J2D2"/>
<dbReference type="Proteomes" id="UP000572817">
    <property type="component" value="Unassembled WGS sequence"/>
</dbReference>
<evidence type="ECO:0000313" key="8">
    <source>
        <dbReference type="EMBL" id="KAF4310868.1"/>
    </source>
</evidence>
<feature type="domain" description="Zn(2)-C6 fungal-type" evidence="7">
    <location>
        <begin position="343"/>
        <end position="373"/>
    </location>
</feature>
<evidence type="ECO:0000256" key="4">
    <source>
        <dbReference type="ARBA" id="ARBA00023242"/>
    </source>
</evidence>
<dbReference type="PANTHER" id="PTHR42760:SF83">
    <property type="entry name" value="(3R)-3-HYDROXYACYL-COA DEHYDROGENASE"/>
    <property type="match status" value="1"/>
</dbReference>
<keyword evidence="3" id="KW-0560">Oxidoreductase</keyword>